<dbReference type="Proteomes" id="UP000075881">
    <property type="component" value="Unassembled WGS sequence"/>
</dbReference>
<dbReference type="SUPFAM" id="SSF57424">
    <property type="entry name" value="LDL receptor-like module"/>
    <property type="match status" value="1"/>
</dbReference>
<evidence type="ECO:0000313" key="7">
    <source>
        <dbReference type="EnsemblMetazoa" id="ACHR001378-PA"/>
    </source>
</evidence>
<feature type="region of interest" description="Disordered" evidence="3">
    <location>
        <begin position="584"/>
        <end position="660"/>
    </location>
</feature>
<dbReference type="CDD" id="cd00112">
    <property type="entry name" value="LDLa"/>
    <property type="match status" value="1"/>
</dbReference>
<dbReference type="SUPFAM" id="SSF49854">
    <property type="entry name" value="Spermadhesin, CUB domain"/>
    <property type="match status" value="1"/>
</dbReference>
<dbReference type="Gene3D" id="4.10.400.10">
    <property type="entry name" value="Low-density Lipoprotein Receptor"/>
    <property type="match status" value="1"/>
</dbReference>
<feature type="region of interest" description="Disordered" evidence="3">
    <location>
        <begin position="698"/>
        <end position="724"/>
    </location>
</feature>
<dbReference type="InterPro" id="IPR036055">
    <property type="entry name" value="LDL_receptor-like_sf"/>
</dbReference>
<comment type="caution">
    <text evidence="2">Lacks conserved residue(s) required for the propagation of feature annotation.</text>
</comment>
<protein>
    <recommendedName>
        <fullName evidence="6">CUB domain-containing protein</fullName>
    </recommendedName>
</protein>
<reference evidence="8" key="1">
    <citation type="submission" date="2013-03" db="EMBL/GenBank/DDBJ databases">
        <title>The Genome Sequence of Anopheles christyi ACHKN1017.</title>
        <authorList>
            <consortium name="The Broad Institute Genomics Platform"/>
            <person name="Neafsey D.E."/>
            <person name="Besansky N."/>
            <person name="Walker B."/>
            <person name="Young S.K."/>
            <person name="Zeng Q."/>
            <person name="Gargeya S."/>
            <person name="Fitzgerald M."/>
            <person name="Haas B."/>
            <person name="Abouelleil A."/>
            <person name="Allen A.W."/>
            <person name="Alvarado L."/>
            <person name="Arachchi H.M."/>
            <person name="Berlin A.M."/>
            <person name="Chapman S.B."/>
            <person name="Gainer-Dewar J."/>
            <person name="Goldberg J."/>
            <person name="Griggs A."/>
            <person name="Gujja S."/>
            <person name="Hansen M."/>
            <person name="Howarth C."/>
            <person name="Imamovic A."/>
            <person name="Ireland A."/>
            <person name="Larimer J."/>
            <person name="McCowan C."/>
            <person name="Murphy C."/>
            <person name="Pearson M."/>
            <person name="Poon T.W."/>
            <person name="Priest M."/>
            <person name="Roberts A."/>
            <person name="Saif S."/>
            <person name="Shea T."/>
            <person name="Sisk P."/>
            <person name="Sykes S."/>
            <person name="Wortman J."/>
            <person name="Nusbaum C."/>
            <person name="Birren B."/>
        </authorList>
    </citation>
    <scope>NUCLEOTIDE SEQUENCE [LARGE SCALE GENOMIC DNA]</scope>
    <source>
        <strain evidence="8">ACHKN1017</strain>
    </source>
</reference>
<keyword evidence="4" id="KW-1133">Transmembrane helix</keyword>
<feature type="signal peptide" evidence="5">
    <location>
        <begin position="1"/>
        <end position="34"/>
    </location>
</feature>
<keyword evidence="1 2" id="KW-1015">Disulfide bond</keyword>
<dbReference type="InterPro" id="IPR035914">
    <property type="entry name" value="Sperma_CUB_dom_sf"/>
</dbReference>
<feature type="chain" id="PRO_5008124621" description="CUB domain-containing protein" evidence="5">
    <location>
        <begin position="35"/>
        <end position="1141"/>
    </location>
</feature>
<feature type="region of interest" description="Disordered" evidence="3">
    <location>
        <begin position="955"/>
        <end position="974"/>
    </location>
</feature>
<dbReference type="PROSITE" id="PS50068">
    <property type="entry name" value="LDLRA_2"/>
    <property type="match status" value="1"/>
</dbReference>
<dbReference type="InterPro" id="IPR042333">
    <property type="entry name" value="LRAD2/Mig-13-like"/>
</dbReference>
<keyword evidence="5" id="KW-0732">Signal</keyword>
<evidence type="ECO:0000256" key="5">
    <source>
        <dbReference type="SAM" id="SignalP"/>
    </source>
</evidence>
<keyword evidence="4" id="KW-0812">Transmembrane</keyword>
<dbReference type="SMART" id="SM00042">
    <property type="entry name" value="CUB"/>
    <property type="match status" value="1"/>
</dbReference>
<dbReference type="PROSITE" id="PS01180">
    <property type="entry name" value="CUB"/>
    <property type="match status" value="1"/>
</dbReference>
<feature type="compositionally biased region" description="Basic and acidic residues" evidence="3">
    <location>
        <begin position="649"/>
        <end position="660"/>
    </location>
</feature>
<dbReference type="EnsemblMetazoa" id="ACHR001378-RA">
    <property type="protein sequence ID" value="ACHR001378-PA"/>
    <property type="gene ID" value="ACHR001378"/>
</dbReference>
<feature type="compositionally biased region" description="Low complexity" evidence="3">
    <location>
        <begin position="804"/>
        <end position="836"/>
    </location>
</feature>
<feature type="compositionally biased region" description="Basic residues" evidence="3">
    <location>
        <begin position="604"/>
        <end position="613"/>
    </location>
</feature>
<dbReference type="AlphaFoldDB" id="A0A182JS96"/>
<dbReference type="Pfam" id="PF00057">
    <property type="entry name" value="Ldl_recept_a"/>
    <property type="match status" value="1"/>
</dbReference>
<evidence type="ECO:0000259" key="6">
    <source>
        <dbReference type="PROSITE" id="PS01180"/>
    </source>
</evidence>
<accession>A0A182JS96</accession>
<dbReference type="STRING" id="43041.A0A182JS96"/>
<feature type="region of interest" description="Disordered" evidence="3">
    <location>
        <begin position="804"/>
        <end position="837"/>
    </location>
</feature>
<organism evidence="7 8">
    <name type="scientific">Anopheles christyi</name>
    <dbReference type="NCBI Taxonomy" id="43041"/>
    <lineage>
        <taxon>Eukaryota</taxon>
        <taxon>Metazoa</taxon>
        <taxon>Ecdysozoa</taxon>
        <taxon>Arthropoda</taxon>
        <taxon>Hexapoda</taxon>
        <taxon>Insecta</taxon>
        <taxon>Pterygota</taxon>
        <taxon>Neoptera</taxon>
        <taxon>Endopterygota</taxon>
        <taxon>Diptera</taxon>
        <taxon>Nematocera</taxon>
        <taxon>Culicoidea</taxon>
        <taxon>Culicidae</taxon>
        <taxon>Anophelinae</taxon>
        <taxon>Anopheles</taxon>
    </lineage>
</organism>
<feature type="transmembrane region" description="Helical" evidence="4">
    <location>
        <begin position="508"/>
        <end position="531"/>
    </location>
</feature>
<dbReference type="InterPro" id="IPR002172">
    <property type="entry name" value="LDrepeatLR_classA_rpt"/>
</dbReference>
<feature type="compositionally biased region" description="Low complexity" evidence="3">
    <location>
        <begin position="629"/>
        <end position="640"/>
    </location>
</feature>
<feature type="region of interest" description="Disordered" evidence="3">
    <location>
        <begin position="848"/>
        <end position="867"/>
    </location>
</feature>
<dbReference type="InterPro" id="IPR000859">
    <property type="entry name" value="CUB_dom"/>
</dbReference>
<proteinExistence type="predicted"/>
<evidence type="ECO:0000256" key="2">
    <source>
        <dbReference type="PROSITE-ProRule" id="PRU00124"/>
    </source>
</evidence>
<dbReference type="SMART" id="SM00192">
    <property type="entry name" value="LDLa"/>
    <property type="match status" value="1"/>
</dbReference>
<feature type="region of interest" description="Disordered" evidence="3">
    <location>
        <begin position="997"/>
        <end position="1017"/>
    </location>
</feature>
<evidence type="ECO:0000313" key="8">
    <source>
        <dbReference type="Proteomes" id="UP000075881"/>
    </source>
</evidence>
<evidence type="ECO:0000256" key="3">
    <source>
        <dbReference type="SAM" id="MobiDB-lite"/>
    </source>
</evidence>
<feature type="domain" description="CUB" evidence="6">
    <location>
        <begin position="45"/>
        <end position="178"/>
    </location>
</feature>
<feature type="compositionally biased region" description="Low complexity" evidence="3">
    <location>
        <begin position="698"/>
        <end position="715"/>
    </location>
</feature>
<dbReference type="InterPro" id="IPR023415">
    <property type="entry name" value="LDLR_class-A_CS"/>
</dbReference>
<dbReference type="Gene3D" id="2.60.120.290">
    <property type="entry name" value="Spermadhesin, CUB domain"/>
    <property type="match status" value="1"/>
</dbReference>
<keyword evidence="8" id="KW-1185">Reference proteome</keyword>
<dbReference type="VEuPathDB" id="VectorBase:ACHR001378"/>
<keyword evidence="4" id="KW-0472">Membrane</keyword>
<feature type="compositionally biased region" description="Polar residues" evidence="3">
    <location>
        <begin position="848"/>
        <end position="858"/>
    </location>
</feature>
<evidence type="ECO:0000256" key="4">
    <source>
        <dbReference type="SAM" id="Phobius"/>
    </source>
</evidence>
<feature type="disulfide bond" evidence="2">
    <location>
        <begin position="446"/>
        <end position="464"/>
    </location>
</feature>
<dbReference type="PROSITE" id="PS01209">
    <property type="entry name" value="LDLRA_1"/>
    <property type="match status" value="1"/>
</dbReference>
<evidence type="ECO:0000256" key="1">
    <source>
        <dbReference type="ARBA" id="ARBA00023157"/>
    </source>
</evidence>
<dbReference type="PANTHER" id="PTHR24652">
    <property type="entry name" value="LOW-DENSITY LIPOPROTEIN RECEPTOR CLASS A DOMAIN-CONTAINING PROTEIN 2"/>
    <property type="match status" value="1"/>
</dbReference>
<sequence length="1141" mass="125274">MLYSGRSAKRNPCSLSIPPAFALLTVCLISTVQCLPKVFRSNEICGVYNGHRVYFELGDRGQLQATNVSVPYIPRTALVNQTFVPSVCTLELVTCPSCNFKISLSYSNFPAKCSVHNEPPCRCDYLEFTEPPFDSTEYTGRRNCGHDVIYQTQTRSVLIKFVYWSNHSHAFTLDYVAERNRETIQANPGPAQNITSSNNYLHHRIISTPYFPSYYPRDFGKEYVLSCNVEACRINVIFSDFQLAKTSTMEFYDWNGQRLGAVSGAIFRPPVFQSTGPSMIIRFYANGGSALGYRALVSFLHAASASDVALHPNTNCGGVVENIGGAITMMKMLDNANETRIYDCVWLIKPPNTYAHLKTHLSLKVDTFEKLGPHSMLSIIQGTTSDGTLLSVTRADSALVRKDLVVPLTSGFYVHLRASFGHLSRLALVYAGFSYLDCYMGTEYLCQNRKCIPIQLHCDGFDHCGDNSDEPESCVQEWSSGPLDRRWYAHTPNYYFPKMDRYPDLRTATIIFIASSLGLIMLISALIVLLYRTGNRARQQRELQSQLQTISELLDSNNTHGAEELDDPPVYEAPPDYDEIIKVGMDEEMKRKRRRRSSSSTSGRRSRMRRSRRQSNTSEVHNPILEVQLPPESDSLPSSSTGYSMGVGDHAHPDSDAYDRYSDADIDEEDHDLRLASWSNLDERADFFISSRILETAASSAGPSQSVGSVVSSQSSPPPTYDQSNARFFALHSAALSATTSSTPDGGVSGSHTEVTAPITVAVNYQPMGSSATSVDSTTHSPSSTITVPGMSFAINCDLMSNDQNANGNNGNTTTTSSTTITTNTTTSNSMSSSSNIETVNRTILPTPIWNGSTQTERPWQMFGGSLDEPRLDRLQQQPQQQAPSSNLVQNSFNSLDIDQMQEIDAYLFGYSKGASNERGISSGSSQETIDSNRTMQSQLTASASFVGSSCLCDSTNSQPQNQPPSITTTCAPTSSSSSYDMMRQYCPVCQEQHQAADRQLHSTRPPPPPAAGPTAPSSMYCSNCNGRIVTVDYLQMVRNGIERGQQTSADPVGSGTFGKVCSCVAKFPSQGNITRPTSAVGMLLTTRTFSVDQLDDGAFAGGSFGNDRRSIRSSCSAVSRFDAYFNAHFGTTNNDRQPEA</sequence>
<reference evidence="7" key="2">
    <citation type="submission" date="2020-05" db="UniProtKB">
        <authorList>
            <consortium name="EnsemblMetazoa"/>
        </authorList>
    </citation>
    <scope>IDENTIFICATION</scope>
    <source>
        <strain evidence="7">ACHKN1017</strain>
    </source>
</reference>
<name>A0A182JS96_9DIPT</name>
<feature type="compositionally biased region" description="Low complexity" evidence="3">
    <location>
        <begin position="964"/>
        <end position="974"/>
    </location>
</feature>